<dbReference type="RefSeq" id="WP_138572006.1">
    <property type="nucleotide sequence ID" value="NZ_CP040818.1"/>
</dbReference>
<name>A0A5B8FZA2_9RHOB</name>
<dbReference type="GO" id="GO:0004300">
    <property type="term" value="F:enoyl-CoA hydratase activity"/>
    <property type="evidence" value="ECO:0007669"/>
    <property type="project" value="UniProtKB-ARBA"/>
</dbReference>
<dbReference type="InterPro" id="IPR029045">
    <property type="entry name" value="ClpP/crotonase-like_dom_sf"/>
</dbReference>
<dbReference type="Pfam" id="PF02737">
    <property type="entry name" value="3HCDH_N"/>
    <property type="match status" value="1"/>
</dbReference>
<evidence type="ECO:0000256" key="11">
    <source>
        <dbReference type="ARBA" id="ARBA00023268"/>
    </source>
</evidence>
<evidence type="ECO:0000256" key="6">
    <source>
        <dbReference type="ARBA" id="ARBA00023027"/>
    </source>
</evidence>
<dbReference type="InterPro" id="IPR006176">
    <property type="entry name" value="3-OHacyl-CoA_DH_NAD-bd"/>
</dbReference>
<accession>A0A5B8FZA2</accession>
<evidence type="ECO:0000256" key="1">
    <source>
        <dbReference type="ARBA" id="ARBA00004275"/>
    </source>
</evidence>
<dbReference type="InterPro" id="IPR036291">
    <property type="entry name" value="NAD(P)-bd_dom_sf"/>
</dbReference>
<evidence type="ECO:0000256" key="3">
    <source>
        <dbReference type="ARBA" id="ARBA00022832"/>
    </source>
</evidence>
<evidence type="ECO:0000256" key="7">
    <source>
        <dbReference type="ARBA" id="ARBA00023098"/>
    </source>
</evidence>
<keyword evidence="5" id="KW-0560">Oxidoreductase</keyword>
<evidence type="ECO:0000256" key="13">
    <source>
        <dbReference type="SAM" id="MobiDB-lite"/>
    </source>
</evidence>
<evidence type="ECO:0000256" key="4">
    <source>
        <dbReference type="ARBA" id="ARBA00022963"/>
    </source>
</evidence>
<comment type="catalytic activity">
    <reaction evidence="12">
        <text>a (3S)-3-hydroxyacyl-CoA + NAD(+) = a 3-oxoacyl-CoA + NADH + H(+)</text>
        <dbReference type="Rhea" id="RHEA:22432"/>
        <dbReference type="ChEBI" id="CHEBI:15378"/>
        <dbReference type="ChEBI" id="CHEBI:57318"/>
        <dbReference type="ChEBI" id="CHEBI:57540"/>
        <dbReference type="ChEBI" id="CHEBI:57945"/>
        <dbReference type="ChEBI" id="CHEBI:90726"/>
        <dbReference type="EC" id="1.1.1.35"/>
    </reaction>
</comment>
<comment type="pathway">
    <text evidence="2">Lipid metabolism; fatty acid beta-oxidation.</text>
</comment>
<dbReference type="PANTHER" id="PTHR23309">
    <property type="entry name" value="3-HYDROXYACYL-COA DEHYROGENASE"/>
    <property type="match status" value="1"/>
</dbReference>
<evidence type="ECO:0000256" key="10">
    <source>
        <dbReference type="ARBA" id="ARBA00023239"/>
    </source>
</evidence>
<keyword evidence="6" id="KW-0520">NAD</keyword>
<dbReference type="InterPro" id="IPR006108">
    <property type="entry name" value="3HC_DH_C"/>
</dbReference>
<evidence type="ECO:0000259" key="14">
    <source>
        <dbReference type="Pfam" id="PF00725"/>
    </source>
</evidence>
<keyword evidence="10" id="KW-0456">Lyase</keyword>
<dbReference type="Pfam" id="PF00725">
    <property type="entry name" value="3HCDH"/>
    <property type="match status" value="1"/>
</dbReference>
<evidence type="ECO:0000256" key="9">
    <source>
        <dbReference type="ARBA" id="ARBA00023235"/>
    </source>
</evidence>
<evidence type="ECO:0000313" key="17">
    <source>
        <dbReference type="Proteomes" id="UP000305888"/>
    </source>
</evidence>
<dbReference type="EMBL" id="CP040818">
    <property type="protein sequence ID" value="QDL91942.1"/>
    <property type="molecule type" value="Genomic_DNA"/>
</dbReference>
<dbReference type="InterPro" id="IPR008927">
    <property type="entry name" value="6-PGluconate_DH-like_C_sf"/>
</dbReference>
<dbReference type="GO" id="GO:0070403">
    <property type="term" value="F:NAD+ binding"/>
    <property type="evidence" value="ECO:0007669"/>
    <property type="project" value="InterPro"/>
</dbReference>
<protein>
    <submittedName>
        <fullName evidence="16">3-hydroxyacyl-CoA dehydrogenase</fullName>
    </submittedName>
</protein>
<sequence>MTLVSIEMHGDIAVLRADNPPVNALGHPLRAALAKAFAGLKGVRGAVLTCAGRSFFAGADIREFDAAPQPPAIFELAAQIEALPFPVVAAIHGAALGGGLELALGCAGRVAAPSAVLGFPEVTLGLIPGSGGVVRSARLLAPGEAARLLTTGERIPADEALRLGLIDAVAQDPVTAALARVAELAEAPRPPLSARPLPPAPESWEPARKAALRAARGAEAPGVALDVLIHAWEVDFETARAAERAAFERLRGTEQSAALRHVFFAERRAAKAAKAEGGPDIARPGVLGGGTMGAGIAAALLVAGFPVTLAEASPEAAARARTRLEGLIAAAGARGKVDPAAALARLTVGQGAEALGGCDLVIEAVFEDLGVKRAAFAALEAACAPDALLVTNTSYLDPRGIAEGLRHPERFAGLHFFSPAQVMKLVEVVPVPQTAPGTEAALWRLIGRLGKTGVRSGICDGFIGNRILKRYRAAAEALVIAGAGVADVDAAMRGFGFAMGPFEAQDMGGLDIAHARRQAARAAGAQVPRCLGDLLAEAGRTGQKAGGGWYDYPEGSRRPEPSPEAARLLAPMRAMGGAVPAPAEIAARLVGEMAAEGRAILEEGIAATPEDIDLVEILGYGFPRWRGGPMFATRSGAPALARAG</sequence>
<evidence type="ECO:0000259" key="15">
    <source>
        <dbReference type="Pfam" id="PF02737"/>
    </source>
</evidence>
<evidence type="ECO:0000313" key="16">
    <source>
        <dbReference type="EMBL" id="QDL91942.1"/>
    </source>
</evidence>
<evidence type="ECO:0000256" key="8">
    <source>
        <dbReference type="ARBA" id="ARBA00023140"/>
    </source>
</evidence>
<dbReference type="Gene3D" id="3.40.50.720">
    <property type="entry name" value="NAD(P)-binding Rossmann-like Domain"/>
    <property type="match status" value="1"/>
</dbReference>
<dbReference type="SUPFAM" id="SSF48179">
    <property type="entry name" value="6-phosphogluconate dehydrogenase C-terminal domain-like"/>
    <property type="match status" value="2"/>
</dbReference>
<keyword evidence="17" id="KW-1185">Reference proteome</keyword>
<dbReference type="Gene3D" id="1.10.1040.50">
    <property type="match status" value="1"/>
</dbReference>
<keyword evidence="11" id="KW-0511">Multifunctional enzyme</keyword>
<reference evidence="16 17" key="1">
    <citation type="submission" date="2019-06" db="EMBL/GenBank/DDBJ databases">
        <title>Genome sequence of Rhodobacteraceae bacterium D4M1.</title>
        <authorList>
            <person name="Cao J."/>
        </authorList>
    </citation>
    <scope>NUCLEOTIDE SEQUENCE [LARGE SCALE GENOMIC DNA]</scope>
    <source>
        <strain evidence="16 17">D4M1</strain>
    </source>
</reference>
<dbReference type="SUPFAM" id="SSF51735">
    <property type="entry name" value="NAD(P)-binding Rossmann-fold domains"/>
    <property type="match status" value="1"/>
</dbReference>
<feature type="domain" description="3-hydroxyacyl-CoA dehydrogenase NAD binding" evidence="15">
    <location>
        <begin position="285"/>
        <end position="455"/>
    </location>
</feature>
<dbReference type="SUPFAM" id="SSF52096">
    <property type="entry name" value="ClpP/crotonase"/>
    <property type="match status" value="1"/>
</dbReference>
<dbReference type="AlphaFoldDB" id="A0A5B8FZA2"/>
<keyword evidence="9" id="KW-0413">Isomerase</keyword>
<dbReference type="Proteomes" id="UP000305888">
    <property type="component" value="Chromosome"/>
</dbReference>
<dbReference type="KEGG" id="ppru:FDP22_09235"/>
<keyword evidence="8" id="KW-0576">Peroxisome</keyword>
<feature type="region of interest" description="Disordered" evidence="13">
    <location>
        <begin position="543"/>
        <end position="562"/>
    </location>
</feature>
<keyword evidence="4" id="KW-0442">Lipid degradation</keyword>
<evidence type="ECO:0000256" key="12">
    <source>
        <dbReference type="ARBA" id="ARBA00049556"/>
    </source>
</evidence>
<evidence type="ECO:0000256" key="2">
    <source>
        <dbReference type="ARBA" id="ARBA00005005"/>
    </source>
</evidence>
<dbReference type="GO" id="GO:0003857">
    <property type="term" value="F:(3S)-3-hydroxyacyl-CoA dehydrogenase (NAD+) activity"/>
    <property type="evidence" value="ECO:0007669"/>
    <property type="project" value="UniProtKB-EC"/>
</dbReference>
<evidence type="ECO:0000256" key="5">
    <source>
        <dbReference type="ARBA" id="ARBA00023002"/>
    </source>
</evidence>
<keyword evidence="3" id="KW-0276">Fatty acid metabolism</keyword>
<dbReference type="UniPathway" id="UPA00659"/>
<organism evidence="16 17">
    <name type="scientific">Paroceanicella profunda</name>
    <dbReference type="NCBI Taxonomy" id="2579971"/>
    <lineage>
        <taxon>Bacteria</taxon>
        <taxon>Pseudomonadati</taxon>
        <taxon>Pseudomonadota</taxon>
        <taxon>Alphaproteobacteria</taxon>
        <taxon>Rhodobacterales</taxon>
        <taxon>Paracoccaceae</taxon>
        <taxon>Paroceanicella</taxon>
    </lineage>
</organism>
<dbReference type="OrthoDB" id="9771883at2"/>
<dbReference type="InterPro" id="IPR001753">
    <property type="entry name" value="Enoyl-CoA_hydra/iso"/>
</dbReference>
<dbReference type="GO" id="GO:0016853">
    <property type="term" value="F:isomerase activity"/>
    <property type="evidence" value="ECO:0007669"/>
    <property type="project" value="UniProtKB-KW"/>
</dbReference>
<proteinExistence type="predicted"/>
<dbReference type="GO" id="GO:0006635">
    <property type="term" value="P:fatty acid beta-oxidation"/>
    <property type="evidence" value="ECO:0007669"/>
    <property type="project" value="UniProtKB-UniPathway"/>
</dbReference>
<gene>
    <name evidence="16" type="ORF">FDP22_09235</name>
</gene>
<dbReference type="Pfam" id="PF00378">
    <property type="entry name" value="ECH_1"/>
    <property type="match status" value="1"/>
</dbReference>
<dbReference type="CDD" id="cd06558">
    <property type="entry name" value="crotonase-like"/>
    <property type="match status" value="1"/>
</dbReference>
<dbReference type="Gene3D" id="3.90.226.10">
    <property type="entry name" value="2-enoyl-CoA Hydratase, Chain A, domain 1"/>
    <property type="match status" value="1"/>
</dbReference>
<feature type="domain" description="3-hydroxyacyl-CoA dehydrogenase C-terminal" evidence="14">
    <location>
        <begin position="461"/>
        <end position="552"/>
    </location>
</feature>
<keyword evidence="7" id="KW-0443">Lipid metabolism</keyword>
<comment type="subcellular location">
    <subcellularLocation>
        <location evidence="1">Peroxisome</location>
    </subcellularLocation>
</comment>